<evidence type="ECO:0008006" key="3">
    <source>
        <dbReference type="Google" id="ProtNLM"/>
    </source>
</evidence>
<dbReference type="AlphaFoldDB" id="A0A016SNA5"/>
<evidence type="ECO:0000313" key="1">
    <source>
        <dbReference type="EMBL" id="EYB92168.1"/>
    </source>
</evidence>
<organism evidence="1 2">
    <name type="scientific">Ancylostoma ceylanicum</name>
    <dbReference type="NCBI Taxonomy" id="53326"/>
    <lineage>
        <taxon>Eukaryota</taxon>
        <taxon>Metazoa</taxon>
        <taxon>Ecdysozoa</taxon>
        <taxon>Nematoda</taxon>
        <taxon>Chromadorea</taxon>
        <taxon>Rhabditida</taxon>
        <taxon>Rhabditina</taxon>
        <taxon>Rhabditomorpha</taxon>
        <taxon>Strongyloidea</taxon>
        <taxon>Ancylostomatidae</taxon>
        <taxon>Ancylostomatinae</taxon>
        <taxon>Ancylostoma</taxon>
    </lineage>
</organism>
<sequence length="78" mass="8513">MKAKALIDTGSMITIILLGLLKMARDKGVDLDKWVTMMDDGADTQVDDASRNLMSFLMVIASAIQVEDGDTAKVQMHI</sequence>
<comment type="caution">
    <text evidence="1">The sequence shown here is derived from an EMBL/GenBank/DDBJ whole genome shotgun (WGS) entry which is preliminary data.</text>
</comment>
<accession>A0A016SNA5</accession>
<gene>
    <name evidence="1" type="primary">Acey_s0197.g1577</name>
    <name evidence="1" type="ORF">Y032_0197g1577</name>
</gene>
<proteinExistence type="predicted"/>
<evidence type="ECO:0000313" key="2">
    <source>
        <dbReference type="Proteomes" id="UP000024635"/>
    </source>
</evidence>
<reference evidence="2" key="1">
    <citation type="journal article" date="2015" name="Nat. Genet.">
        <title>The genome and transcriptome of the zoonotic hookworm Ancylostoma ceylanicum identify infection-specific gene families.</title>
        <authorList>
            <person name="Schwarz E.M."/>
            <person name="Hu Y."/>
            <person name="Antoshechkin I."/>
            <person name="Miller M.M."/>
            <person name="Sternberg P.W."/>
            <person name="Aroian R.V."/>
        </authorList>
    </citation>
    <scope>NUCLEOTIDE SEQUENCE</scope>
    <source>
        <strain evidence="2">HY135</strain>
    </source>
</reference>
<name>A0A016SNA5_9BILA</name>
<dbReference type="OrthoDB" id="5872043at2759"/>
<dbReference type="EMBL" id="JARK01001533">
    <property type="protein sequence ID" value="EYB92168.1"/>
    <property type="molecule type" value="Genomic_DNA"/>
</dbReference>
<protein>
    <recommendedName>
        <fullName evidence="3">Peptidase A2 domain-containing protein</fullName>
    </recommendedName>
</protein>
<keyword evidence="2" id="KW-1185">Reference proteome</keyword>
<dbReference type="Proteomes" id="UP000024635">
    <property type="component" value="Unassembled WGS sequence"/>
</dbReference>